<evidence type="ECO:0000313" key="3">
    <source>
        <dbReference type="EMBL" id="KOM41101.1"/>
    </source>
</evidence>
<dbReference type="Proteomes" id="UP000053144">
    <property type="component" value="Chromosome 4"/>
</dbReference>
<evidence type="ECO:0000313" key="4">
    <source>
        <dbReference type="Proteomes" id="UP000053144"/>
    </source>
</evidence>
<dbReference type="EMBL" id="CM003374">
    <property type="protein sequence ID" value="KOM41101.1"/>
    <property type="molecule type" value="Genomic_DNA"/>
</dbReference>
<proteinExistence type="predicted"/>
<protein>
    <submittedName>
        <fullName evidence="3">Uncharacterized protein</fullName>
    </submittedName>
</protein>
<reference evidence="4" key="1">
    <citation type="journal article" date="2015" name="Proc. Natl. Acad. Sci. U.S.A.">
        <title>Genome sequencing of adzuki bean (Vigna angularis) provides insight into high starch and low fat accumulation and domestication.</title>
        <authorList>
            <person name="Yang K."/>
            <person name="Tian Z."/>
            <person name="Chen C."/>
            <person name="Luo L."/>
            <person name="Zhao B."/>
            <person name="Wang Z."/>
            <person name="Yu L."/>
            <person name="Li Y."/>
            <person name="Sun Y."/>
            <person name="Li W."/>
            <person name="Chen Y."/>
            <person name="Li Y."/>
            <person name="Zhang Y."/>
            <person name="Ai D."/>
            <person name="Zhao J."/>
            <person name="Shang C."/>
            <person name="Ma Y."/>
            <person name="Wu B."/>
            <person name="Wang M."/>
            <person name="Gao L."/>
            <person name="Sun D."/>
            <person name="Zhang P."/>
            <person name="Guo F."/>
            <person name="Wang W."/>
            <person name="Li Y."/>
            <person name="Wang J."/>
            <person name="Varshney R.K."/>
            <person name="Wang J."/>
            <person name="Ling H.Q."/>
            <person name="Wan P."/>
        </authorList>
    </citation>
    <scope>NUCLEOTIDE SEQUENCE</scope>
    <source>
        <strain evidence="4">cv. Jingnong 6</strain>
    </source>
</reference>
<evidence type="ECO:0000256" key="1">
    <source>
        <dbReference type="SAM" id="MobiDB-lite"/>
    </source>
</evidence>
<sequence length="159" mass="17865">MFSGWGTKKKQCVLRGRGRNGFLQRASGGRCVRDVRNWYKAIWAYGLGTERFGGRENCTKTKREQREGEDSGFGEKSKGVDTASWDLHLESSSSHRRASTIGTGKERQGPEEEGEEVNGYSQLAAAIELREVSLLLTCVVMYAYCITAFYAYSIFLVLR</sequence>
<evidence type="ECO:0000256" key="2">
    <source>
        <dbReference type="SAM" id="Phobius"/>
    </source>
</evidence>
<gene>
    <name evidence="3" type="ORF">LR48_Vigan04g129900</name>
</gene>
<feature type="transmembrane region" description="Helical" evidence="2">
    <location>
        <begin position="134"/>
        <end position="158"/>
    </location>
</feature>
<organism evidence="3 4">
    <name type="scientific">Phaseolus angularis</name>
    <name type="common">Azuki bean</name>
    <name type="synonym">Vigna angularis</name>
    <dbReference type="NCBI Taxonomy" id="3914"/>
    <lineage>
        <taxon>Eukaryota</taxon>
        <taxon>Viridiplantae</taxon>
        <taxon>Streptophyta</taxon>
        <taxon>Embryophyta</taxon>
        <taxon>Tracheophyta</taxon>
        <taxon>Spermatophyta</taxon>
        <taxon>Magnoliopsida</taxon>
        <taxon>eudicotyledons</taxon>
        <taxon>Gunneridae</taxon>
        <taxon>Pentapetalae</taxon>
        <taxon>rosids</taxon>
        <taxon>fabids</taxon>
        <taxon>Fabales</taxon>
        <taxon>Fabaceae</taxon>
        <taxon>Papilionoideae</taxon>
        <taxon>50 kb inversion clade</taxon>
        <taxon>NPAAA clade</taxon>
        <taxon>indigoferoid/millettioid clade</taxon>
        <taxon>Phaseoleae</taxon>
        <taxon>Vigna</taxon>
    </lineage>
</organism>
<keyword evidence="2" id="KW-0472">Membrane</keyword>
<dbReference type="AlphaFoldDB" id="A0A0L9UEG7"/>
<keyword evidence="2" id="KW-1133">Transmembrane helix</keyword>
<name>A0A0L9UEG7_PHAAN</name>
<feature type="compositionally biased region" description="Basic and acidic residues" evidence="1">
    <location>
        <begin position="54"/>
        <end position="79"/>
    </location>
</feature>
<feature type="region of interest" description="Disordered" evidence="1">
    <location>
        <begin position="54"/>
        <end position="115"/>
    </location>
</feature>
<keyword evidence="2" id="KW-0812">Transmembrane</keyword>
<dbReference type="Gramene" id="KOM41101">
    <property type="protein sequence ID" value="KOM41101"/>
    <property type="gene ID" value="LR48_Vigan04g129900"/>
</dbReference>
<accession>A0A0L9UEG7</accession>